<dbReference type="AlphaFoldDB" id="A0A235HCC2"/>
<evidence type="ECO:0000256" key="1">
    <source>
        <dbReference type="SAM" id="SignalP"/>
    </source>
</evidence>
<comment type="caution">
    <text evidence="2">The sequence shown here is derived from an EMBL/GenBank/DDBJ whole genome shotgun (WGS) entry which is preliminary data.</text>
</comment>
<keyword evidence="2" id="KW-0614">Plasmid</keyword>
<evidence type="ECO:0008006" key="4">
    <source>
        <dbReference type="Google" id="ProtNLM"/>
    </source>
</evidence>
<organism evidence="2 3">
    <name type="scientific">Azospirillum brasilense</name>
    <dbReference type="NCBI Taxonomy" id="192"/>
    <lineage>
        <taxon>Bacteria</taxon>
        <taxon>Pseudomonadati</taxon>
        <taxon>Pseudomonadota</taxon>
        <taxon>Alphaproteobacteria</taxon>
        <taxon>Rhodospirillales</taxon>
        <taxon>Azospirillaceae</taxon>
        <taxon>Azospirillum</taxon>
    </lineage>
</organism>
<reference evidence="2 3" key="1">
    <citation type="submission" date="2017-07" db="EMBL/GenBank/DDBJ databases">
        <title>Whole genome sequence of Azospirillum brasilense 2A1, a potential biofertilizer strain.</title>
        <authorList>
            <person name="Fontana C.A."/>
            <person name="Toffoli L.M."/>
            <person name="Salazar S.M."/>
            <person name="Puglisi E."/>
            <person name="Pedraza R."/>
            <person name="Bassi D."/>
            <person name="Cocconcelli P.S."/>
        </authorList>
    </citation>
    <scope>NUCLEOTIDE SEQUENCE [LARGE SCALE GENOMIC DNA]</scope>
    <source>
        <strain evidence="2 3">2A1</strain>
        <plasmid evidence="2">unnamed</plasmid>
    </source>
</reference>
<evidence type="ECO:0000313" key="3">
    <source>
        <dbReference type="Proteomes" id="UP000215367"/>
    </source>
</evidence>
<evidence type="ECO:0000313" key="2">
    <source>
        <dbReference type="EMBL" id="OYD83509.1"/>
    </source>
</evidence>
<geneLocation type="plasmid" evidence="2">
    <name>unnamed</name>
</geneLocation>
<proteinExistence type="predicted"/>
<name>A0A235HCC2_AZOBR</name>
<keyword evidence="1" id="KW-0732">Signal</keyword>
<accession>A0A235HCC2</accession>
<protein>
    <recommendedName>
        <fullName evidence="4">DUF2927 domain-containing protein</fullName>
    </recommendedName>
</protein>
<gene>
    <name evidence="2" type="ORF">CHT98_15030</name>
</gene>
<dbReference type="RefSeq" id="WP_094304105.1">
    <property type="nucleotide sequence ID" value="NZ_NOWT01000013.1"/>
</dbReference>
<sequence length="248" mass="26197">MRRHILALALILGSAPAFAQAVAQHLFFEAVPAGAPLEAPYDARQRLTERARTELLPAILDAAGLDGAGAVADLRMGGYRLQTNPSLHMTLRLEDAPADRLAGAIAWSFSQESVLVADFDSADGATGYALVRFPAGSLTPDRAQRFFLAAAAEHEGLGGGYTAFGDTLLFLNLRGDDGTPDSGLTDEVFTKFLRRAADAFPGAVLAATGRADARLVLQPPRPDNPALAPLRARHAALMSETLNAEPAR</sequence>
<feature type="signal peptide" evidence="1">
    <location>
        <begin position="1"/>
        <end position="19"/>
    </location>
</feature>
<dbReference type="Proteomes" id="UP000215367">
    <property type="component" value="Unassembled WGS sequence"/>
</dbReference>
<feature type="chain" id="PRO_5012489253" description="DUF2927 domain-containing protein" evidence="1">
    <location>
        <begin position="20"/>
        <end position="248"/>
    </location>
</feature>
<dbReference type="EMBL" id="NOWT01000013">
    <property type="protein sequence ID" value="OYD83509.1"/>
    <property type="molecule type" value="Genomic_DNA"/>
</dbReference>